<dbReference type="EMBL" id="HADZ01020553">
    <property type="protein sequence ID" value="SBP84494.1"/>
    <property type="molecule type" value="Transcribed_RNA"/>
</dbReference>
<evidence type="ECO:0000313" key="1">
    <source>
        <dbReference type="EMBL" id="SBP84494.1"/>
    </source>
</evidence>
<proteinExistence type="predicted"/>
<sequence>LHYVTHLEAESSRPHMIPCIWGRSLHTSGGVVFSCTAELLLPTAHESGAKRNAWQLAAFMWDKFLSSAAKCAILDTT</sequence>
<reference evidence="1" key="1">
    <citation type="submission" date="2016-05" db="EMBL/GenBank/DDBJ databases">
        <authorList>
            <person name="Lavstsen T."/>
            <person name="Jespersen J.S."/>
        </authorList>
    </citation>
    <scope>NUCLEOTIDE SEQUENCE</scope>
    <source>
        <tissue evidence="1">Brain</tissue>
    </source>
</reference>
<dbReference type="AlphaFoldDB" id="A0A1A8CXL8"/>
<protein>
    <submittedName>
        <fullName evidence="1">Uncharacterized protein</fullName>
    </submittedName>
</protein>
<organism evidence="1">
    <name type="scientific">Nothobranchius kadleci</name>
    <name type="common">African annual killifish</name>
    <dbReference type="NCBI Taxonomy" id="1051664"/>
    <lineage>
        <taxon>Eukaryota</taxon>
        <taxon>Metazoa</taxon>
        <taxon>Chordata</taxon>
        <taxon>Craniata</taxon>
        <taxon>Vertebrata</taxon>
        <taxon>Euteleostomi</taxon>
        <taxon>Actinopterygii</taxon>
        <taxon>Neopterygii</taxon>
        <taxon>Teleostei</taxon>
        <taxon>Neoteleostei</taxon>
        <taxon>Acanthomorphata</taxon>
        <taxon>Ovalentaria</taxon>
        <taxon>Atherinomorphae</taxon>
        <taxon>Cyprinodontiformes</taxon>
        <taxon>Nothobranchiidae</taxon>
        <taxon>Nothobranchius</taxon>
    </lineage>
</organism>
<gene>
    <name evidence="1" type="primary">Nfu_g_1_015653</name>
</gene>
<feature type="non-terminal residue" evidence="1">
    <location>
        <position position="77"/>
    </location>
</feature>
<feature type="non-terminal residue" evidence="1">
    <location>
        <position position="1"/>
    </location>
</feature>
<name>A0A1A8CXL8_NOTKA</name>
<reference evidence="1" key="2">
    <citation type="submission" date="2016-06" db="EMBL/GenBank/DDBJ databases">
        <title>The genome of a short-lived fish provides insights into sex chromosome evolution and the genetic control of aging.</title>
        <authorList>
            <person name="Reichwald K."/>
            <person name="Felder M."/>
            <person name="Petzold A."/>
            <person name="Koch P."/>
            <person name="Groth M."/>
            <person name="Platzer M."/>
        </authorList>
    </citation>
    <scope>NUCLEOTIDE SEQUENCE</scope>
    <source>
        <tissue evidence="1">Brain</tissue>
    </source>
</reference>
<accession>A0A1A8CXL8</accession>